<dbReference type="KEGG" id="gog:C1280_02430"/>
<protein>
    <submittedName>
        <fullName evidence="2">DUF4261 domain-containing protein</fullName>
    </submittedName>
</protein>
<accession>A0A2Z3GNZ8</accession>
<organism evidence="2 3">
    <name type="scientific">Gemmata obscuriglobus</name>
    <dbReference type="NCBI Taxonomy" id="114"/>
    <lineage>
        <taxon>Bacteria</taxon>
        <taxon>Pseudomonadati</taxon>
        <taxon>Planctomycetota</taxon>
        <taxon>Planctomycetia</taxon>
        <taxon>Gemmatales</taxon>
        <taxon>Gemmataceae</taxon>
        <taxon>Gemmata</taxon>
    </lineage>
</organism>
<sequence>MADDLLDRFFGKGVPKLGGPPVANPRLRDPLGLQCLFDIPLDLKADAVRAAVRDYHPDLDQATVELFHVPPDDKKRDKPHDLEPAIMGLVAWGPHVIKLVAFAGPMPPEAVRACVQPAHFAPEFKEVAYRHQTHVMLYYNGYDQDPLEQYVALAAVAGVLATFGAVFTLNETARTAIPAPVLTAHEEDNGDMLGALRGLPLVLLYCGFVKLEIEGQPGVWMRTYGAHRFGLPDLALHAADHTSAQFTFELFGNALRYLRTSGQRFAPGHTMQVGDDLFLRLRARTPDEWYLDSEGEMLVAERAAGLDVSAHA</sequence>
<dbReference type="InterPro" id="IPR025357">
    <property type="entry name" value="DUF4261"/>
</dbReference>
<evidence type="ECO:0000259" key="1">
    <source>
        <dbReference type="Pfam" id="PF14080"/>
    </source>
</evidence>
<dbReference type="Pfam" id="PF14080">
    <property type="entry name" value="DUF4261"/>
    <property type="match status" value="1"/>
</dbReference>
<dbReference type="AlphaFoldDB" id="A0A2Z3GNZ8"/>
<dbReference type="EMBL" id="CP025958">
    <property type="protein sequence ID" value="AWM35979.1"/>
    <property type="molecule type" value="Genomic_DNA"/>
</dbReference>
<keyword evidence="3" id="KW-1185">Reference proteome</keyword>
<feature type="domain" description="DUF4261" evidence="1">
    <location>
        <begin position="222"/>
        <end position="282"/>
    </location>
</feature>
<dbReference type="OrthoDB" id="278790at2"/>
<proteinExistence type="predicted"/>
<dbReference type="RefSeq" id="WP_010044469.1">
    <property type="nucleotide sequence ID" value="NZ_CP025958.1"/>
</dbReference>
<dbReference type="Proteomes" id="UP000245802">
    <property type="component" value="Chromosome"/>
</dbReference>
<evidence type="ECO:0000313" key="3">
    <source>
        <dbReference type="Proteomes" id="UP000245802"/>
    </source>
</evidence>
<evidence type="ECO:0000313" key="2">
    <source>
        <dbReference type="EMBL" id="AWM35979.1"/>
    </source>
</evidence>
<name>A0A2Z3GNZ8_9BACT</name>
<gene>
    <name evidence="2" type="ORF">C1280_02430</name>
</gene>
<reference evidence="2 3" key="1">
    <citation type="submission" date="2018-01" db="EMBL/GenBank/DDBJ databases">
        <title>G. obscuriglobus.</title>
        <authorList>
            <person name="Franke J."/>
            <person name="Blomberg W."/>
            <person name="Selmecki A."/>
        </authorList>
    </citation>
    <scope>NUCLEOTIDE SEQUENCE [LARGE SCALE GENOMIC DNA]</scope>
    <source>
        <strain evidence="2 3">DSM 5831</strain>
    </source>
</reference>